<evidence type="ECO:0000313" key="5">
    <source>
        <dbReference type="RefSeq" id="XP_010919253.1"/>
    </source>
</evidence>
<evidence type="ECO:0000256" key="3">
    <source>
        <dbReference type="SAM" id="SignalP"/>
    </source>
</evidence>
<evidence type="ECO:0000256" key="2">
    <source>
        <dbReference type="PROSITE-ProRule" id="PRU00708"/>
    </source>
</evidence>
<keyword evidence="3" id="KW-0732">Signal</keyword>
<dbReference type="GO" id="GO:0009451">
    <property type="term" value="P:RNA modification"/>
    <property type="evidence" value="ECO:0007669"/>
    <property type="project" value="InterPro"/>
</dbReference>
<dbReference type="PANTHER" id="PTHR47926:SF378">
    <property type="entry name" value="PENTATRICOPEPTIDE REPEAT (PPR) SUPERFAMILY PROTEIN"/>
    <property type="match status" value="1"/>
</dbReference>
<feature type="repeat" description="PPR" evidence="2">
    <location>
        <begin position="186"/>
        <end position="220"/>
    </location>
</feature>
<dbReference type="InterPro" id="IPR046848">
    <property type="entry name" value="E_motif"/>
</dbReference>
<evidence type="ECO:0000313" key="4">
    <source>
        <dbReference type="Proteomes" id="UP000504607"/>
    </source>
</evidence>
<dbReference type="Pfam" id="PF01535">
    <property type="entry name" value="PPR"/>
    <property type="match status" value="6"/>
</dbReference>
<dbReference type="Pfam" id="PF13041">
    <property type="entry name" value="PPR_2"/>
    <property type="match status" value="1"/>
</dbReference>
<feature type="repeat" description="PPR" evidence="2">
    <location>
        <begin position="60"/>
        <end position="90"/>
    </location>
</feature>
<keyword evidence="1" id="KW-0677">Repeat</keyword>
<dbReference type="PROSITE" id="PS51375">
    <property type="entry name" value="PPR"/>
    <property type="match status" value="4"/>
</dbReference>
<dbReference type="AlphaFoldDB" id="A0A6I9R269"/>
<name>A0A6I9R269_ELAGV</name>
<reference evidence="5" key="1">
    <citation type="submission" date="2025-08" db="UniProtKB">
        <authorList>
            <consortium name="RefSeq"/>
        </authorList>
    </citation>
    <scope>IDENTIFICATION</scope>
</reference>
<dbReference type="Gene3D" id="1.25.40.10">
    <property type="entry name" value="Tetratricopeptide repeat domain"/>
    <property type="match status" value="3"/>
</dbReference>
<feature type="repeat" description="PPR" evidence="2">
    <location>
        <begin position="91"/>
        <end position="125"/>
    </location>
</feature>
<sequence>MWSILFLQMYLIKKMGFLVHLGCNSTRNVHLTHYLLHKRNVEYINHKQMRGMYIYSRNEDLISWTKQISAYSKGGKLDLARKLFDEMAFRDRVACNIMIREYIRHGKTQDARELFDEMSERNTISWNSLIMAYTSESRLHIALKLFLVMPDEEKDTISWTTIISGLARDFRITDSWQLFKQLPEPDSASWSSIISGFQQNGLLSESLMLFKEMLSVGRRPTVHSLTSTLAAAADLAALSDGQQLYCQLLKRGFDNNILVRNSAISMFMKSGCLDSAVNIFNSIHQPDMFTWNAMISGYGQHGYAIEAILVFHQMQKAGFHPDRISFLGVLQGCSHCGFVKEGILYFDRMQKDFGVHRGPEHYVCMVDIVARAGLLKEAAMIIFKLPFEPTSIFWRTLLNGCRISGALKLGLYAADRVLELESNNAASCLMVMQMYAAVGRQREVALMRRWMTEMDARKELSNSWIEIKGKVHIFTTRDETHCDSESIYMILELLADVASEYAS</sequence>
<protein>
    <submittedName>
        <fullName evidence="5">Pentatricopeptide repeat-containing protein At4g02750 isoform X1</fullName>
    </submittedName>
</protein>
<dbReference type="FunFam" id="1.25.40.10:FF:000158">
    <property type="entry name" value="pentatricopeptide repeat-containing protein At2g33680"/>
    <property type="match status" value="1"/>
</dbReference>
<keyword evidence="4" id="KW-1185">Reference proteome</keyword>
<dbReference type="NCBIfam" id="TIGR00756">
    <property type="entry name" value="PPR"/>
    <property type="match status" value="3"/>
</dbReference>
<dbReference type="InParanoid" id="A0A6I9R269"/>
<dbReference type="InterPro" id="IPR011990">
    <property type="entry name" value="TPR-like_helical_dom_sf"/>
</dbReference>
<organism evidence="4 5">
    <name type="scientific">Elaeis guineensis var. tenera</name>
    <name type="common">Oil palm</name>
    <dbReference type="NCBI Taxonomy" id="51953"/>
    <lineage>
        <taxon>Eukaryota</taxon>
        <taxon>Viridiplantae</taxon>
        <taxon>Streptophyta</taxon>
        <taxon>Embryophyta</taxon>
        <taxon>Tracheophyta</taxon>
        <taxon>Spermatophyta</taxon>
        <taxon>Magnoliopsida</taxon>
        <taxon>Liliopsida</taxon>
        <taxon>Arecaceae</taxon>
        <taxon>Arecoideae</taxon>
        <taxon>Cocoseae</taxon>
        <taxon>Elaeidinae</taxon>
        <taxon>Elaeis</taxon>
    </lineage>
</organism>
<dbReference type="InterPro" id="IPR002885">
    <property type="entry name" value="PPR_rpt"/>
</dbReference>
<proteinExistence type="predicted"/>
<feature type="chain" id="PRO_5027014606" evidence="3">
    <location>
        <begin position="17"/>
        <end position="503"/>
    </location>
</feature>
<feature type="repeat" description="PPR" evidence="2">
    <location>
        <begin position="287"/>
        <end position="321"/>
    </location>
</feature>
<gene>
    <name evidence="5" type="primary">LOC105043417</name>
</gene>
<dbReference type="RefSeq" id="XP_010919253.1">
    <property type="nucleotide sequence ID" value="XM_010920951.3"/>
</dbReference>
<dbReference type="OrthoDB" id="746396at2759"/>
<dbReference type="PANTHER" id="PTHR47926">
    <property type="entry name" value="PENTATRICOPEPTIDE REPEAT-CONTAINING PROTEIN"/>
    <property type="match status" value="1"/>
</dbReference>
<feature type="signal peptide" evidence="3">
    <location>
        <begin position="1"/>
        <end position="16"/>
    </location>
</feature>
<evidence type="ECO:0000256" key="1">
    <source>
        <dbReference type="ARBA" id="ARBA00022737"/>
    </source>
</evidence>
<dbReference type="Pfam" id="PF20431">
    <property type="entry name" value="E_motif"/>
    <property type="match status" value="1"/>
</dbReference>
<accession>A0A6I9R269</accession>
<dbReference type="GO" id="GO:0003723">
    <property type="term" value="F:RNA binding"/>
    <property type="evidence" value="ECO:0007669"/>
    <property type="project" value="InterPro"/>
</dbReference>
<dbReference type="InterPro" id="IPR046960">
    <property type="entry name" value="PPR_At4g14850-like_plant"/>
</dbReference>
<dbReference type="GO" id="GO:0099402">
    <property type="term" value="P:plant organ development"/>
    <property type="evidence" value="ECO:0007669"/>
    <property type="project" value="UniProtKB-ARBA"/>
</dbReference>
<dbReference type="Proteomes" id="UP000504607">
    <property type="component" value="Chromosome 4"/>
</dbReference>